<dbReference type="EMBL" id="BOQP01000030">
    <property type="protein sequence ID" value="GIM77545.1"/>
    <property type="molecule type" value="Genomic_DNA"/>
</dbReference>
<evidence type="ECO:0000256" key="4">
    <source>
        <dbReference type="RuleBase" id="RU003476"/>
    </source>
</evidence>
<evidence type="ECO:0000256" key="1">
    <source>
        <dbReference type="ARBA" id="ARBA00001946"/>
    </source>
</evidence>
<evidence type="ECO:0000259" key="5">
    <source>
        <dbReference type="PROSITE" id="PS51462"/>
    </source>
</evidence>
<comment type="cofactor">
    <cofactor evidence="1">
        <name>Mg(2+)</name>
        <dbReference type="ChEBI" id="CHEBI:18420"/>
    </cofactor>
</comment>
<evidence type="ECO:0000256" key="3">
    <source>
        <dbReference type="ARBA" id="ARBA00022801"/>
    </source>
</evidence>
<dbReference type="AlphaFoldDB" id="A0A919VWE0"/>
<gene>
    <name evidence="6" type="ORF">Aco04nite_55980</name>
</gene>
<dbReference type="InterPro" id="IPR020476">
    <property type="entry name" value="Nudix_hydrolase"/>
</dbReference>
<dbReference type="PANTHER" id="PTHR43046:SF2">
    <property type="entry name" value="8-OXO-DGTP DIPHOSPHATASE-RELATED"/>
    <property type="match status" value="1"/>
</dbReference>
<evidence type="ECO:0000313" key="6">
    <source>
        <dbReference type="EMBL" id="GIM77545.1"/>
    </source>
</evidence>
<reference evidence="6" key="1">
    <citation type="submission" date="2021-03" db="EMBL/GenBank/DDBJ databases">
        <title>Whole genome shotgun sequence of Actinoplanes consettensis NBRC 14913.</title>
        <authorList>
            <person name="Komaki H."/>
            <person name="Tamura T."/>
        </authorList>
    </citation>
    <scope>NUCLEOTIDE SEQUENCE</scope>
    <source>
        <strain evidence="6">NBRC 14913</strain>
    </source>
</reference>
<dbReference type="PRINTS" id="PR00502">
    <property type="entry name" value="NUDIXFAMILY"/>
</dbReference>
<dbReference type="PROSITE" id="PS51462">
    <property type="entry name" value="NUDIX"/>
    <property type="match status" value="1"/>
</dbReference>
<comment type="similarity">
    <text evidence="2 4">Belongs to the Nudix hydrolase family.</text>
</comment>
<evidence type="ECO:0000313" key="7">
    <source>
        <dbReference type="Proteomes" id="UP000680865"/>
    </source>
</evidence>
<dbReference type="PROSITE" id="PS00893">
    <property type="entry name" value="NUDIX_BOX"/>
    <property type="match status" value="1"/>
</dbReference>
<dbReference type="RefSeq" id="WP_213000193.1">
    <property type="nucleotide sequence ID" value="NZ_BAAATW010000016.1"/>
</dbReference>
<dbReference type="PANTHER" id="PTHR43046">
    <property type="entry name" value="GDP-MANNOSE MANNOSYL HYDROLASE"/>
    <property type="match status" value="1"/>
</dbReference>
<dbReference type="InterPro" id="IPR020084">
    <property type="entry name" value="NUDIX_hydrolase_CS"/>
</dbReference>
<proteinExistence type="inferred from homology"/>
<feature type="domain" description="Nudix hydrolase" evidence="5">
    <location>
        <begin position="2"/>
        <end position="129"/>
    </location>
</feature>
<sequence>MPTLRIVASVIRDPEGRWLLVRKRGTTIFMQPGGKLEPGETPDQALVRELGEELGMRVGVEALGHVGRFMAPAANEAGFDIDVDVYTAPYPGPVTALAEIEEVRWLDPRTPGDVVLAPLIVDRLLPMLLAGRL</sequence>
<keyword evidence="3 4" id="KW-0378">Hydrolase</keyword>
<dbReference type="Proteomes" id="UP000680865">
    <property type="component" value="Unassembled WGS sequence"/>
</dbReference>
<dbReference type="InterPro" id="IPR000086">
    <property type="entry name" value="NUDIX_hydrolase_dom"/>
</dbReference>
<evidence type="ECO:0000256" key="2">
    <source>
        <dbReference type="ARBA" id="ARBA00005582"/>
    </source>
</evidence>
<accession>A0A919VWE0</accession>
<dbReference type="Gene3D" id="3.90.79.10">
    <property type="entry name" value="Nucleoside Triphosphate Pyrophosphohydrolase"/>
    <property type="match status" value="1"/>
</dbReference>
<comment type="caution">
    <text evidence="6">The sequence shown here is derived from an EMBL/GenBank/DDBJ whole genome shotgun (WGS) entry which is preliminary data.</text>
</comment>
<dbReference type="SUPFAM" id="SSF55811">
    <property type="entry name" value="Nudix"/>
    <property type="match status" value="1"/>
</dbReference>
<keyword evidence="7" id="KW-1185">Reference proteome</keyword>
<organism evidence="6 7">
    <name type="scientific">Winogradskya consettensis</name>
    <dbReference type="NCBI Taxonomy" id="113560"/>
    <lineage>
        <taxon>Bacteria</taxon>
        <taxon>Bacillati</taxon>
        <taxon>Actinomycetota</taxon>
        <taxon>Actinomycetes</taxon>
        <taxon>Micromonosporales</taxon>
        <taxon>Micromonosporaceae</taxon>
        <taxon>Winogradskya</taxon>
    </lineage>
</organism>
<dbReference type="CDD" id="cd04690">
    <property type="entry name" value="NUDIX_Hydrolase"/>
    <property type="match status" value="1"/>
</dbReference>
<dbReference type="Pfam" id="PF00293">
    <property type="entry name" value="NUDIX"/>
    <property type="match status" value="1"/>
</dbReference>
<dbReference type="InterPro" id="IPR015797">
    <property type="entry name" value="NUDIX_hydrolase-like_dom_sf"/>
</dbReference>
<dbReference type="GO" id="GO:0016787">
    <property type="term" value="F:hydrolase activity"/>
    <property type="evidence" value="ECO:0007669"/>
    <property type="project" value="UniProtKB-KW"/>
</dbReference>
<protein>
    <submittedName>
        <fullName evidence="6">DNA mismatch repair protein MutT</fullName>
    </submittedName>
</protein>
<name>A0A919VWE0_9ACTN</name>